<gene>
    <name evidence="4" type="ORF">E0H50_31650</name>
</gene>
<dbReference type="Pfam" id="PF00581">
    <property type="entry name" value="Rhodanese"/>
    <property type="match status" value="2"/>
</dbReference>
<evidence type="ECO:0000313" key="4">
    <source>
        <dbReference type="EMBL" id="TCC26089.1"/>
    </source>
</evidence>
<name>A0A4R0IA87_9ACTN</name>
<dbReference type="InterPro" id="IPR036873">
    <property type="entry name" value="Rhodanese-like_dom_sf"/>
</dbReference>
<dbReference type="EMBL" id="SJKA01000014">
    <property type="protein sequence ID" value="TCC26089.1"/>
    <property type="molecule type" value="Genomic_DNA"/>
</dbReference>
<dbReference type="OrthoDB" id="9770030at2"/>
<dbReference type="Gene3D" id="3.40.250.10">
    <property type="entry name" value="Rhodanese-like domain"/>
    <property type="match status" value="2"/>
</dbReference>
<dbReference type="PANTHER" id="PTHR11364:SF27">
    <property type="entry name" value="SULFURTRANSFERASE"/>
    <property type="match status" value="1"/>
</dbReference>
<comment type="caution">
    <text evidence="4">The sequence shown here is derived from an EMBL/GenBank/DDBJ whole genome shotgun (WGS) entry which is preliminary data.</text>
</comment>
<evidence type="ECO:0000256" key="2">
    <source>
        <dbReference type="ARBA" id="ARBA00022737"/>
    </source>
</evidence>
<keyword evidence="5" id="KW-1185">Reference proteome</keyword>
<evidence type="ECO:0000313" key="5">
    <source>
        <dbReference type="Proteomes" id="UP000292695"/>
    </source>
</evidence>
<keyword evidence="2" id="KW-0677">Repeat</keyword>
<organism evidence="4 5">
    <name type="scientific">Kribbella sindirgiensis</name>
    <dbReference type="NCBI Taxonomy" id="1124744"/>
    <lineage>
        <taxon>Bacteria</taxon>
        <taxon>Bacillati</taxon>
        <taxon>Actinomycetota</taxon>
        <taxon>Actinomycetes</taxon>
        <taxon>Propionibacteriales</taxon>
        <taxon>Kribbellaceae</taxon>
        <taxon>Kribbella</taxon>
    </lineage>
</organism>
<dbReference type="SUPFAM" id="SSF52821">
    <property type="entry name" value="Rhodanese/Cell cycle control phosphatase"/>
    <property type="match status" value="2"/>
</dbReference>
<dbReference type="GO" id="GO:0004792">
    <property type="term" value="F:thiosulfate-cyanide sulfurtransferase activity"/>
    <property type="evidence" value="ECO:0007669"/>
    <property type="project" value="InterPro"/>
</dbReference>
<dbReference type="RefSeq" id="WP_131294478.1">
    <property type="nucleotide sequence ID" value="NZ_SJKA01000014.1"/>
</dbReference>
<dbReference type="PROSITE" id="PS50206">
    <property type="entry name" value="RHODANESE_3"/>
    <property type="match status" value="2"/>
</dbReference>
<proteinExistence type="predicted"/>
<feature type="domain" description="Rhodanese" evidence="3">
    <location>
        <begin position="162"/>
        <end position="273"/>
    </location>
</feature>
<feature type="domain" description="Rhodanese" evidence="3">
    <location>
        <begin position="16"/>
        <end position="133"/>
    </location>
</feature>
<protein>
    <submittedName>
        <fullName evidence="4">Sulfurtransferase</fullName>
    </submittedName>
</protein>
<sequence>MSPLSPLISVDELRAPATAPVLVDVTWNLTGPPGKEAYDAGHLPGAYFVDLDTELASAPGPGRHPLPAAITVTETFRRLGITSADTPVVVYDAANSMSAARAWWTFRYFGLTNVQVLNGGLAAWKSTGGNLTTEVPAGEVVGGFVATPGHIPVLDADGAAAVAAKGVLLDARAPERFAGEVEPMDPVAGHIPGAVNAPTTANVDETGHFLAPADLQARFTALGVTPDTETAVYCGSGVTAAHEALALESAGLPATVYIGSWSEWITDPTRPVATGKD</sequence>
<dbReference type="InterPro" id="IPR045078">
    <property type="entry name" value="TST/MPST-like"/>
</dbReference>
<keyword evidence="1 4" id="KW-0808">Transferase</keyword>
<dbReference type="PROSITE" id="PS00380">
    <property type="entry name" value="RHODANESE_1"/>
    <property type="match status" value="1"/>
</dbReference>
<dbReference type="SMART" id="SM00450">
    <property type="entry name" value="RHOD"/>
    <property type="match status" value="2"/>
</dbReference>
<dbReference type="PANTHER" id="PTHR11364">
    <property type="entry name" value="THIOSULFATE SULFERTANSFERASE"/>
    <property type="match status" value="1"/>
</dbReference>
<dbReference type="CDD" id="cd01448">
    <property type="entry name" value="TST_Repeat_1"/>
    <property type="match status" value="1"/>
</dbReference>
<accession>A0A4R0IA87</accession>
<dbReference type="Proteomes" id="UP000292695">
    <property type="component" value="Unassembled WGS sequence"/>
</dbReference>
<dbReference type="InterPro" id="IPR001307">
    <property type="entry name" value="Thiosulphate_STrfase_CS"/>
</dbReference>
<dbReference type="AlphaFoldDB" id="A0A4R0IA87"/>
<evidence type="ECO:0000259" key="3">
    <source>
        <dbReference type="PROSITE" id="PS50206"/>
    </source>
</evidence>
<dbReference type="CDD" id="cd01449">
    <property type="entry name" value="TST_Repeat_2"/>
    <property type="match status" value="1"/>
</dbReference>
<reference evidence="4 5" key="1">
    <citation type="submission" date="2019-02" db="EMBL/GenBank/DDBJ databases">
        <title>Kribbella capetownensis sp. nov. and Kribbella speibonae sp. nov., isolated from soil.</title>
        <authorList>
            <person name="Curtis S.M."/>
            <person name="Norton I."/>
            <person name="Everest G.J."/>
            <person name="Meyers P.R."/>
        </authorList>
    </citation>
    <scope>NUCLEOTIDE SEQUENCE [LARGE SCALE GENOMIC DNA]</scope>
    <source>
        <strain evidence="4 5">DSM 27082</strain>
    </source>
</reference>
<dbReference type="InterPro" id="IPR001763">
    <property type="entry name" value="Rhodanese-like_dom"/>
</dbReference>
<evidence type="ECO:0000256" key="1">
    <source>
        <dbReference type="ARBA" id="ARBA00022679"/>
    </source>
</evidence>